<accession>A0A381ZXF5</accession>
<proteinExistence type="predicted"/>
<dbReference type="PANTHER" id="PTHR43756">
    <property type="entry name" value="CHOLINE MONOOXYGENASE, CHLOROPLASTIC"/>
    <property type="match status" value="1"/>
</dbReference>
<dbReference type="GO" id="GO:0051537">
    <property type="term" value="F:2 iron, 2 sulfur cluster binding"/>
    <property type="evidence" value="ECO:0007669"/>
    <property type="project" value="InterPro"/>
</dbReference>
<gene>
    <name evidence="3" type="ORF">METZ01_LOCUS146683</name>
</gene>
<feature type="non-terminal residue" evidence="3">
    <location>
        <position position="1"/>
    </location>
</feature>
<name>A0A381ZXF5_9ZZZZ</name>
<dbReference type="InterPro" id="IPR001663">
    <property type="entry name" value="Rng_hydr_dOase-A"/>
</dbReference>
<dbReference type="Gene3D" id="3.90.380.10">
    <property type="entry name" value="Naphthalene 1,2-dioxygenase Alpha Subunit, Chain A, domain 1"/>
    <property type="match status" value="2"/>
</dbReference>
<dbReference type="PANTHER" id="PTHR43756:SF5">
    <property type="entry name" value="CHOLINE MONOOXYGENASE, CHLOROPLASTIC"/>
    <property type="match status" value="1"/>
</dbReference>
<organism evidence="3">
    <name type="scientific">marine metagenome</name>
    <dbReference type="NCBI Taxonomy" id="408172"/>
    <lineage>
        <taxon>unclassified sequences</taxon>
        <taxon>metagenomes</taxon>
        <taxon>ecological metagenomes</taxon>
    </lineage>
</organism>
<dbReference type="SUPFAM" id="SSF50022">
    <property type="entry name" value="ISP domain"/>
    <property type="match status" value="1"/>
</dbReference>
<evidence type="ECO:0000256" key="1">
    <source>
        <dbReference type="ARBA" id="ARBA00001962"/>
    </source>
</evidence>
<comment type="cofactor">
    <cofactor evidence="1">
        <name>Fe cation</name>
        <dbReference type="ChEBI" id="CHEBI:24875"/>
    </cofactor>
</comment>
<dbReference type="AlphaFoldDB" id="A0A381ZXF5"/>
<dbReference type="EMBL" id="UINC01023012">
    <property type="protein sequence ID" value="SVA93829.1"/>
    <property type="molecule type" value="Genomic_DNA"/>
</dbReference>
<dbReference type="SUPFAM" id="SSF55961">
    <property type="entry name" value="Bet v1-like"/>
    <property type="match status" value="1"/>
</dbReference>
<dbReference type="CDD" id="cd08884">
    <property type="entry name" value="RHO_alpha_C_GbcA-like"/>
    <property type="match status" value="1"/>
</dbReference>
<dbReference type="Gene3D" id="2.102.10.10">
    <property type="entry name" value="Rieske [2Fe-2S] iron-sulphur domain"/>
    <property type="match status" value="1"/>
</dbReference>
<dbReference type="InterPro" id="IPR015879">
    <property type="entry name" value="Ring_hydroxy_dOase_asu_C_dom"/>
</dbReference>
<feature type="domain" description="Aromatic-ring-hydroxylating dioxygenase alpha subunit C-terminal" evidence="2">
    <location>
        <begin position="68"/>
        <end position="261"/>
    </location>
</feature>
<evidence type="ECO:0000259" key="2">
    <source>
        <dbReference type="Pfam" id="PF00848"/>
    </source>
</evidence>
<dbReference type="InterPro" id="IPR036922">
    <property type="entry name" value="Rieske_2Fe-2S_sf"/>
</dbReference>
<sequence>YGLDGCLIGAPHMDVVPGFAREDYPLRAVALQTWEGFLFLNLAAGSEPVDDALASLQPSTSRFGLPGLRSARRIEYVVQANWKLVALNYSECLHCPVIHPELAKLTPYQSGTNDLAAGPILGGYMTINRKGGSMTASGRSCGAPIPGLPEADHGRVYYYTVFPNLLLSLHPDYVMSHTLWPVDAAHTRVVCEWLFPPQTLDDPESNPEDAIEFWDTTNRQDWRICEQNQEGIASPAYTPGPYSENESLLAAWDSEYLRQLGGAYR</sequence>
<protein>
    <recommendedName>
        <fullName evidence="2">Aromatic-ring-hydroxylating dioxygenase alpha subunit C-terminal domain-containing protein</fullName>
    </recommendedName>
</protein>
<evidence type="ECO:0000313" key="3">
    <source>
        <dbReference type="EMBL" id="SVA93829.1"/>
    </source>
</evidence>
<dbReference type="Pfam" id="PF00848">
    <property type="entry name" value="Ring_hydroxyl_A"/>
    <property type="match status" value="1"/>
</dbReference>
<reference evidence="3" key="1">
    <citation type="submission" date="2018-05" db="EMBL/GenBank/DDBJ databases">
        <authorList>
            <person name="Lanie J.A."/>
            <person name="Ng W.-L."/>
            <person name="Kazmierczak K.M."/>
            <person name="Andrzejewski T.M."/>
            <person name="Davidsen T.M."/>
            <person name="Wayne K.J."/>
            <person name="Tettelin H."/>
            <person name="Glass J.I."/>
            <person name="Rusch D."/>
            <person name="Podicherti R."/>
            <person name="Tsui H.-C.T."/>
            <person name="Winkler M.E."/>
        </authorList>
    </citation>
    <scope>NUCLEOTIDE SEQUENCE</scope>
</reference>
<dbReference type="GO" id="GO:0005506">
    <property type="term" value="F:iron ion binding"/>
    <property type="evidence" value="ECO:0007669"/>
    <property type="project" value="InterPro"/>
</dbReference>